<evidence type="ECO:0000259" key="1">
    <source>
        <dbReference type="Pfam" id="PF09836"/>
    </source>
</evidence>
<dbReference type="InterPro" id="IPR044922">
    <property type="entry name" value="DUF2063_N_sf"/>
</dbReference>
<proteinExistence type="predicted"/>
<dbReference type="EMBL" id="VTWT01000004">
    <property type="protein sequence ID" value="KAA9338980.1"/>
    <property type="molecule type" value="Genomic_DNA"/>
</dbReference>
<evidence type="ECO:0000313" key="2">
    <source>
        <dbReference type="EMBL" id="KAA9338980.1"/>
    </source>
</evidence>
<accession>A0A5N1IXB5</accession>
<dbReference type="Gene3D" id="1.10.150.690">
    <property type="entry name" value="DUF2063"/>
    <property type="match status" value="1"/>
</dbReference>
<dbReference type="AlphaFoldDB" id="A0A5N1IXB5"/>
<sequence length="280" mass="31920">MPELNTLQKWLTSIIIRPGKLQDKVRMADRHYALNHAALVDASPNLSSEDKIGIYARGYVLRLMECLEAEFPALQHLLGNELFESFARAYLVQLPPNSTDLYDLGYKFSAFLQASQKKLSKAEATLYALPVELAKYERALAEVSRLPGLEGKSKETGSFGFLGLLNTNFQTAPCLKLLQLQFPLIDYVNEFQLGVNIPAPEPKESFALICRKNYAITLQYLEDWQWHFLQSLQNTNNYQAAIQHCCNQLNIEKETLMAELFLWLPMAQDMGYVFQVQSDL</sequence>
<evidence type="ECO:0000313" key="3">
    <source>
        <dbReference type="Proteomes" id="UP000326570"/>
    </source>
</evidence>
<dbReference type="InterPro" id="IPR018640">
    <property type="entry name" value="DUF2063"/>
</dbReference>
<gene>
    <name evidence="2" type="ORF">F0P94_09320</name>
</gene>
<dbReference type="Pfam" id="PF09836">
    <property type="entry name" value="DUF2063"/>
    <property type="match status" value="1"/>
</dbReference>
<keyword evidence="3" id="KW-1185">Reference proteome</keyword>
<comment type="caution">
    <text evidence="2">The sequence shown here is derived from an EMBL/GenBank/DDBJ whole genome shotgun (WGS) entry which is preliminary data.</text>
</comment>
<reference evidence="2 3" key="1">
    <citation type="submission" date="2019-09" db="EMBL/GenBank/DDBJ databases">
        <title>Genome sequence of Adhaeribacter sp. M2.</title>
        <authorList>
            <person name="Srinivasan S."/>
        </authorList>
    </citation>
    <scope>NUCLEOTIDE SEQUENCE [LARGE SCALE GENOMIC DNA]</scope>
    <source>
        <strain evidence="2 3">M2</strain>
    </source>
</reference>
<dbReference type="RefSeq" id="WP_150903614.1">
    <property type="nucleotide sequence ID" value="NZ_VTWT01000004.1"/>
</dbReference>
<dbReference type="Proteomes" id="UP000326570">
    <property type="component" value="Unassembled WGS sequence"/>
</dbReference>
<organism evidence="2 3">
    <name type="scientific">Adhaeribacter soli</name>
    <dbReference type="NCBI Taxonomy" id="2607655"/>
    <lineage>
        <taxon>Bacteria</taxon>
        <taxon>Pseudomonadati</taxon>
        <taxon>Bacteroidota</taxon>
        <taxon>Cytophagia</taxon>
        <taxon>Cytophagales</taxon>
        <taxon>Hymenobacteraceae</taxon>
        <taxon>Adhaeribacter</taxon>
    </lineage>
</organism>
<protein>
    <submittedName>
        <fullName evidence="2">DUF2063 domain-containing protein</fullName>
    </submittedName>
</protein>
<name>A0A5N1IXB5_9BACT</name>
<feature type="domain" description="Putative DNA-binding" evidence="1">
    <location>
        <begin position="37"/>
        <end position="112"/>
    </location>
</feature>